<evidence type="ECO:0000313" key="3">
    <source>
        <dbReference type="Proteomes" id="UP001501231"/>
    </source>
</evidence>
<reference evidence="2 3" key="1">
    <citation type="journal article" date="2019" name="Int. J. Syst. Evol. Microbiol.">
        <title>The Global Catalogue of Microorganisms (GCM) 10K type strain sequencing project: providing services to taxonomists for standard genome sequencing and annotation.</title>
        <authorList>
            <consortium name="The Broad Institute Genomics Platform"/>
            <consortium name="The Broad Institute Genome Sequencing Center for Infectious Disease"/>
            <person name="Wu L."/>
            <person name="Ma J."/>
        </authorList>
    </citation>
    <scope>NUCLEOTIDE SEQUENCE [LARGE SCALE GENOMIC DNA]</scope>
    <source>
        <strain evidence="2 3">JCM 3325</strain>
    </source>
</reference>
<accession>A0ABN3ILY4</accession>
<protein>
    <recommendedName>
        <fullName evidence="1">SCO6045-like C-terminal domain-containing protein</fullName>
    </recommendedName>
</protein>
<evidence type="ECO:0000259" key="1">
    <source>
        <dbReference type="Pfam" id="PF26136"/>
    </source>
</evidence>
<dbReference type="EMBL" id="BAAARW010000005">
    <property type="protein sequence ID" value="GAA2406836.1"/>
    <property type="molecule type" value="Genomic_DNA"/>
</dbReference>
<proteinExistence type="predicted"/>
<feature type="domain" description="SCO6045-like C-terminal" evidence="1">
    <location>
        <begin position="13"/>
        <end position="95"/>
    </location>
</feature>
<dbReference type="Pfam" id="PF26136">
    <property type="entry name" value="SCO6045_C"/>
    <property type="match status" value="1"/>
</dbReference>
<dbReference type="Proteomes" id="UP001501231">
    <property type="component" value="Unassembled WGS sequence"/>
</dbReference>
<comment type="caution">
    <text evidence="2">The sequence shown here is derived from an EMBL/GenBank/DDBJ whole genome shotgun (WGS) entry which is preliminary data.</text>
</comment>
<gene>
    <name evidence="2" type="ORF">GCM10010191_13730</name>
</gene>
<sequence length="153" mass="16403">MSGPNEPLDAGLAAAQEALVRAITAGGPLPPGFDPAAVDAAARSILYKRASEVARTWPALAASYGPDWKNTFADWAARRPTNGSVRDAWDFAREHTGGLSAEAVRELALTDARFRYDGRGEPRRRRAAVRRVPGGVIVQIMGRARTLGPAARR</sequence>
<evidence type="ECO:0000313" key="2">
    <source>
        <dbReference type="EMBL" id="GAA2406836.1"/>
    </source>
</evidence>
<dbReference type="RefSeq" id="WP_344587694.1">
    <property type="nucleotide sequence ID" value="NZ_BAAARW010000005.1"/>
</dbReference>
<keyword evidence="3" id="KW-1185">Reference proteome</keyword>
<dbReference type="InterPro" id="IPR058711">
    <property type="entry name" value="SCO6045-like_C"/>
</dbReference>
<name>A0ABN3ILY4_9ACTN</name>
<organism evidence="2 3">
    <name type="scientific">Actinomadura vinacea</name>
    <dbReference type="NCBI Taxonomy" id="115336"/>
    <lineage>
        <taxon>Bacteria</taxon>
        <taxon>Bacillati</taxon>
        <taxon>Actinomycetota</taxon>
        <taxon>Actinomycetes</taxon>
        <taxon>Streptosporangiales</taxon>
        <taxon>Thermomonosporaceae</taxon>
        <taxon>Actinomadura</taxon>
    </lineage>
</organism>